<evidence type="ECO:0000256" key="1">
    <source>
        <dbReference type="SAM" id="MobiDB-lite"/>
    </source>
</evidence>
<feature type="region of interest" description="Disordered" evidence="1">
    <location>
        <begin position="30"/>
        <end position="172"/>
    </location>
</feature>
<comment type="caution">
    <text evidence="2">The sequence shown here is derived from an EMBL/GenBank/DDBJ whole genome shotgun (WGS) entry which is preliminary data.</text>
</comment>
<dbReference type="Proteomes" id="UP001153365">
    <property type="component" value="Unassembled WGS sequence"/>
</dbReference>
<reference evidence="2" key="1">
    <citation type="submission" date="2022-06" db="EMBL/GenBank/DDBJ databases">
        <authorList>
            <consortium name="SYNGENTA / RWTH Aachen University"/>
        </authorList>
    </citation>
    <scope>NUCLEOTIDE SEQUENCE</scope>
</reference>
<accession>A0AAV0B257</accession>
<keyword evidence="3" id="KW-1185">Reference proteome</keyword>
<feature type="compositionally biased region" description="Basic and acidic residues" evidence="1">
    <location>
        <begin position="112"/>
        <end position="132"/>
    </location>
</feature>
<proteinExistence type="predicted"/>
<evidence type="ECO:0000313" key="3">
    <source>
        <dbReference type="Proteomes" id="UP001153365"/>
    </source>
</evidence>
<protein>
    <submittedName>
        <fullName evidence="2">Uncharacterized protein</fullName>
    </submittedName>
</protein>
<sequence>MINGLVDSIHQFQNQASAVIEDIHAGSWEGHEVRKNAEDNEGLPQGKSTEGESYRAGEQDEPRLPISSASPPRSTYAIISSMRSGGPEYGGRDGVVEPTRSTGGTLCSTPDSKFEEAGDPLEKEKGREDLAFKRLSTGYRNTREMSERSNERGVEGPNQGPEGMQHGSTTAR</sequence>
<gene>
    <name evidence="2" type="ORF">PPACK8108_LOCUS9824</name>
</gene>
<feature type="compositionally biased region" description="Polar residues" evidence="1">
    <location>
        <begin position="67"/>
        <end position="83"/>
    </location>
</feature>
<feature type="compositionally biased region" description="Basic and acidic residues" evidence="1">
    <location>
        <begin position="49"/>
        <end position="63"/>
    </location>
</feature>
<feature type="compositionally biased region" description="Basic and acidic residues" evidence="1">
    <location>
        <begin position="141"/>
        <end position="154"/>
    </location>
</feature>
<evidence type="ECO:0000313" key="2">
    <source>
        <dbReference type="EMBL" id="CAH7674889.1"/>
    </source>
</evidence>
<organism evidence="2 3">
    <name type="scientific">Phakopsora pachyrhizi</name>
    <name type="common">Asian soybean rust disease fungus</name>
    <dbReference type="NCBI Taxonomy" id="170000"/>
    <lineage>
        <taxon>Eukaryota</taxon>
        <taxon>Fungi</taxon>
        <taxon>Dikarya</taxon>
        <taxon>Basidiomycota</taxon>
        <taxon>Pucciniomycotina</taxon>
        <taxon>Pucciniomycetes</taxon>
        <taxon>Pucciniales</taxon>
        <taxon>Phakopsoraceae</taxon>
        <taxon>Phakopsora</taxon>
    </lineage>
</organism>
<name>A0AAV0B257_PHAPC</name>
<dbReference type="EMBL" id="CALTRL010002154">
    <property type="protein sequence ID" value="CAH7674889.1"/>
    <property type="molecule type" value="Genomic_DNA"/>
</dbReference>
<feature type="compositionally biased region" description="Polar residues" evidence="1">
    <location>
        <begin position="99"/>
        <end position="111"/>
    </location>
</feature>
<dbReference type="AlphaFoldDB" id="A0AAV0B257"/>